<name>A0ABW4UYW9_9BACL</name>
<feature type="non-terminal residue" evidence="1">
    <location>
        <position position="1350"/>
    </location>
</feature>
<organism evidence="1 2">
    <name type="scientific">Paenibacillus nicotianae</name>
    <dbReference type="NCBI Taxonomy" id="1526551"/>
    <lineage>
        <taxon>Bacteria</taxon>
        <taxon>Bacillati</taxon>
        <taxon>Bacillota</taxon>
        <taxon>Bacilli</taxon>
        <taxon>Bacillales</taxon>
        <taxon>Paenibacillaceae</taxon>
        <taxon>Paenibacillus</taxon>
    </lineage>
</organism>
<proteinExistence type="predicted"/>
<comment type="caution">
    <text evidence="1">The sequence shown here is derived from an EMBL/GenBank/DDBJ whole genome shotgun (WGS) entry which is preliminary data.</text>
</comment>
<evidence type="ECO:0000313" key="2">
    <source>
        <dbReference type="Proteomes" id="UP001597403"/>
    </source>
</evidence>
<dbReference type="InterPro" id="IPR038480">
    <property type="entry name" value="YuaB-like_sf"/>
</dbReference>
<gene>
    <name evidence="1" type="ORF">ACFSGI_22385</name>
</gene>
<dbReference type="RefSeq" id="WP_379284476.1">
    <property type="nucleotide sequence ID" value="NZ_JBHUGF010000012.1"/>
</dbReference>
<dbReference type="Pfam" id="PF17735">
    <property type="entry name" value="BslA"/>
    <property type="match status" value="1"/>
</dbReference>
<evidence type="ECO:0000313" key="1">
    <source>
        <dbReference type="EMBL" id="MFD1992732.1"/>
    </source>
</evidence>
<keyword evidence="2" id="KW-1185">Reference proteome</keyword>
<dbReference type="EMBL" id="JBHUGF010000012">
    <property type="protein sequence ID" value="MFD1992732.1"/>
    <property type="molecule type" value="Genomic_DNA"/>
</dbReference>
<dbReference type="Proteomes" id="UP001597403">
    <property type="component" value="Unassembled WGS sequence"/>
</dbReference>
<dbReference type="PROSITE" id="PS50890">
    <property type="entry name" value="PUA"/>
    <property type="match status" value="1"/>
</dbReference>
<reference evidence="2" key="1">
    <citation type="journal article" date="2019" name="Int. J. Syst. Evol. Microbiol.">
        <title>The Global Catalogue of Microorganisms (GCM) 10K type strain sequencing project: providing services to taxonomists for standard genome sequencing and annotation.</title>
        <authorList>
            <consortium name="The Broad Institute Genomics Platform"/>
            <consortium name="The Broad Institute Genome Sequencing Center for Infectious Disease"/>
            <person name="Wu L."/>
            <person name="Ma J."/>
        </authorList>
    </citation>
    <scope>NUCLEOTIDE SEQUENCE [LARGE SCALE GENOMIC DNA]</scope>
    <source>
        <strain evidence="2">CGMCC 1.15067</strain>
    </source>
</reference>
<protein>
    <submittedName>
        <fullName evidence="1">Beta strand repeat-containing protein</fullName>
    </submittedName>
</protein>
<accession>A0ABW4UYW9</accession>
<sequence>MKKRSYSVFIVFLIVSLIFTGLPRYASAAVGSMTITSADGVQVVGQSANLSVTYNLGDVISLLGSITYTLPNGIKATTSDQINGRNLVASEITNNGQTVTISTAALLLLPSTTLTLNNKTLPAAGTYQFTGTSKNTLNVSIGSATQQGNFIILPAPTAPSSAQISVNNVVVGSSTVTVTGQTQGDTISVYNASNTLLGSGVVNAQGTAVIAATLVPSGGTINVSTVRGTAESTKTAFTYGSAVLNSIPAANITVNNQYGDQDTVTVTGVSAGDVVTVYNGTTAIGNATANASGVATVTTTLTPDGGSVGVTLKRNTIESTPTTVSYGAQVIPPIVSGNITVTNSYGGTSTVKVNGLNVGDIVTVSSGNTVLATAPATASSLSLPVVLTPTGGSLSVTVKQGLLQSAATTVNYPSITVPVVGSANIQVNNRSGNTSDTVVVTGQLAGDTVNVYNADGVLGTGTVNAEGSVTIPVVLTPIGGSLNVSLNHNGVDSAPTAVSYLAEVVTPISTNQISLSPIVAGSATATISGLTNGDIVKVYGNGTVLGTATAGVTGIVAIPVAVNPLGGSLGVGITRNGIDSVTTSITYGGVVVPAIPVANITVTNLSGNSDTVQVTGQTAGNIVNVYGNGSVIGTGVVNAQGTALLNVTLVPLGGTVGVTITNQGVESVATAVIYGAEVTPSISANAILVTNNSGDNDIVQVSGLTAGDSIDVYGAGSLLGTATAQADGKATLNTTLLPIGGTVGVTLIRNGVESAPTLANYTTEVVDALLQENVAIVNDIAGNSSVTVKALQAGDIINVYANGTLIGTSPADANGLAKVSTDLAPKGGVISVSLVRNTIESTAIQVGYGAVLLPAIPSENVIPANNYGDDDTVTIEDLDEGQKVNIYSGSELIGTATAQGNGSTVINLTLIPTGGAISATVEYLGLESQPVSVNYPTEIVPPIPAASITVLNNAGSNDSVTVTGLPEGNKVTISEAGAILGTGTVTSSGNVTINLTLNPTGGTISAINTHSNIDSVPTPVVYLTEPGPVLSAPDVQVINNIGSNDTVKVSNVQSGDMIWVLDANNTVLGTGLADGSGLVTIQLALLPEGGQVSVILSRNQINSNIVNVNYIAEEVAPPADTPTAQITQVQGVDGVITVIGMVEGETAKVYDDDDQILGTGVANLDGQAIINFKFLKAQGRLFVRTVVNGVETTINTFDYQGIQIPVDPATPTAVLSNIDGAQGTVNVANGVTGDIVKVYSEDNQLLGTATIGSDGTAILNFTFPNAQGELSVRVTTNGTETEITTLPYSGIEIPTTPTPAAAITDITGDQGTVNITGVAVGEVVKVYDADNNVLGTAVAGSNGSAQIIFT</sequence>
<dbReference type="Gene3D" id="2.60.40.3490">
    <property type="match status" value="1"/>
</dbReference>
<dbReference type="InterPro" id="IPR034650">
    <property type="entry name" value="YuaB-like"/>
</dbReference>